<comment type="caution">
    <text evidence="3">The sequence shown here is derived from an EMBL/GenBank/DDBJ whole genome shotgun (WGS) entry which is preliminary data.</text>
</comment>
<dbReference type="PANTHER" id="PTHR10050:SF46">
    <property type="entry name" value="PROTEIN O-MANNOSYL-TRANSFERASE 2"/>
    <property type="match status" value="1"/>
</dbReference>
<gene>
    <name evidence="3" type="ORF">WG66_8219</name>
</gene>
<reference evidence="3 4" key="1">
    <citation type="submission" date="2015-12" db="EMBL/GenBank/DDBJ databases">
        <title>Draft genome sequence of Moniliophthora roreri, the causal agent of frosty pod rot of cacao.</title>
        <authorList>
            <person name="Aime M.C."/>
            <person name="Diaz-Valderrama J.R."/>
            <person name="Kijpornyongpan T."/>
            <person name="Phillips-Mora W."/>
        </authorList>
    </citation>
    <scope>NUCLEOTIDE SEQUENCE [LARGE SCALE GENOMIC DNA]</scope>
    <source>
        <strain evidence="3 4">MCA 2952</strain>
    </source>
</reference>
<evidence type="ECO:0000313" key="4">
    <source>
        <dbReference type="Proteomes" id="UP000054988"/>
    </source>
</evidence>
<feature type="domain" description="MIR" evidence="2">
    <location>
        <begin position="209"/>
        <end position="269"/>
    </location>
</feature>
<dbReference type="SMART" id="SM00472">
    <property type="entry name" value="MIR"/>
    <property type="match status" value="3"/>
</dbReference>
<dbReference type="EMBL" id="LATX01001701">
    <property type="protein sequence ID" value="KTB39192.1"/>
    <property type="molecule type" value="Genomic_DNA"/>
</dbReference>
<organism evidence="3 4">
    <name type="scientific">Moniliophthora roreri</name>
    <name type="common">Frosty pod rot fungus</name>
    <name type="synonym">Monilia roreri</name>
    <dbReference type="NCBI Taxonomy" id="221103"/>
    <lineage>
        <taxon>Eukaryota</taxon>
        <taxon>Fungi</taxon>
        <taxon>Dikarya</taxon>
        <taxon>Basidiomycota</taxon>
        <taxon>Agaricomycotina</taxon>
        <taxon>Agaricomycetes</taxon>
        <taxon>Agaricomycetidae</taxon>
        <taxon>Agaricales</taxon>
        <taxon>Marasmiineae</taxon>
        <taxon>Marasmiaceae</taxon>
        <taxon>Moniliophthora</taxon>
    </lineage>
</organism>
<name>A0A0W0FSN9_MONRR</name>
<accession>A0A0W0FSN9</accession>
<evidence type="ECO:0000256" key="1">
    <source>
        <dbReference type="ARBA" id="ARBA00022737"/>
    </source>
</evidence>
<feature type="domain" description="MIR" evidence="2">
    <location>
        <begin position="146"/>
        <end position="204"/>
    </location>
</feature>
<dbReference type="eggNOG" id="KOG3359">
    <property type="taxonomic scope" value="Eukaryota"/>
</dbReference>
<protein>
    <recommendedName>
        <fullName evidence="2">MIR domain-containing protein</fullName>
    </recommendedName>
</protein>
<evidence type="ECO:0000313" key="3">
    <source>
        <dbReference type="EMBL" id="KTB39192.1"/>
    </source>
</evidence>
<dbReference type="InterPro" id="IPR027005">
    <property type="entry name" value="PMT-like"/>
</dbReference>
<dbReference type="InterPro" id="IPR036300">
    <property type="entry name" value="MIR_dom_sf"/>
</dbReference>
<evidence type="ECO:0000259" key="2">
    <source>
        <dbReference type="SMART" id="SM00472"/>
    </source>
</evidence>
<dbReference type="AlphaFoldDB" id="A0A0W0FSN9"/>
<dbReference type="Pfam" id="PF02815">
    <property type="entry name" value="MIR"/>
    <property type="match status" value="1"/>
</dbReference>
<dbReference type="InterPro" id="IPR016093">
    <property type="entry name" value="MIR_motif"/>
</dbReference>
<dbReference type="Gene3D" id="2.80.10.50">
    <property type="match status" value="1"/>
</dbReference>
<dbReference type="GO" id="GO:0004169">
    <property type="term" value="F:dolichyl-phosphate-mannose-protein mannosyltransferase activity"/>
    <property type="evidence" value="ECO:0007669"/>
    <property type="project" value="TreeGrafter"/>
</dbReference>
<dbReference type="Proteomes" id="UP000054988">
    <property type="component" value="Unassembled WGS sequence"/>
</dbReference>
<dbReference type="PANTHER" id="PTHR10050">
    <property type="entry name" value="DOLICHYL-PHOSPHATE-MANNOSE--PROTEIN MANNOSYLTRANSFERASE"/>
    <property type="match status" value="1"/>
</dbReference>
<keyword evidence="1" id="KW-0677">Repeat</keyword>
<dbReference type="SUPFAM" id="SSF82109">
    <property type="entry name" value="MIR domain"/>
    <property type="match status" value="1"/>
</dbReference>
<proteinExistence type="predicted"/>
<feature type="domain" description="MIR" evidence="2">
    <location>
        <begin position="77"/>
        <end position="129"/>
    </location>
</feature>
<sequence length="306" mass="34645">MSSKPSTLVSLKGQENSLEITVEKERVENEASGDPKTSRLKGLLSLLIFVSLLALVTMRSCFLHGWEKIEEKDIREYTRIAIGSRVILHSLRNSGTLHSTNSHSYPNGSRQQIVSLSEEQESTWQFRNATSDYDSDVETDWTVPPLVYITNGMRIRLRHPSYKNLHSHDIRPPVSTNGMLNEVSAYGLEGFHGDANDDWVVETLKDNSEYLWTHMPFRLRHAITGCYLATGEGIKLPEWGFNETAVYCDRTVPSKEALGLNVVWVVFNSTHPHVLPEKFTEGRSGSVKFESGGFISNFFKSFNLFE</sequence>